<dbReference type="SUPFAM" id="SSF58104">
    <property type="entry name" value="Methyl-accepting chemotaxis protein (MCP) signaling domain"/>
    <property type="match status" value="1"/>
</dbReference>
<feature type="domain" description="Methyl-accepting transducer" evidence="8">
    <location>
        <begin position="337"/>
        <end position="587"/>
    </location>
</feature>
<dbReference type="EMBL" id="QEVW01000002">
    <property type="protein sequence ID" value="RAW19050.1"/>
    <property type="molecule type" value="Genomic_DNA"/>
</dbReference>
<keyword evidence="4 6" id="KW-0807">Transducer</keyword>
<evidence type="ECO:0008006" key="12">
    <source>
        <dbReference type="Google" id="ProtNLM"/>
    </source>
</evidence>
<keyword evidence="7" id="KW-0812">Transmembrane</keyword>
<evidence type="ECO:0000313" key="10">
    <source>
        <dbReference type="EMBL" id="RAW19050.1"/>
    </source>
</evidence>
<protein>
    <recommendedName>
        <fullName evidence="12">Methyl-accepting chemotaxis protein</fullName>
    </recommendedName>
</protein>
<keyword evidence="7" id="KW-1133">Transmembrane helix</keyword>
<dbReference type="PROSITE" id="PS50885">
    <property type="entry name" value="HAMP"/>
    <property type="match status" value="1"/>
</dbReference>
<keyword evidence="2" id="KW-1003">Cell membrane</keyword>
<dbReference type="SMART" id="SM00283">
    <property type="entry name" value="MA"/>
    <property type="match status" value="1"/>
</dbReference>
<dbReference type="Gene3D" id="1.10.287.950">
    <property type="entry name" value="Methyl-accepting chemotaxis protein"/>
    <property type="match status" value="1"/>
</dbReference>
<name>A0A329R3A9_9BACL</name>
<dbReference type="InterPro" id="IPR003660">
    <property type="entry name" value="HAMP_dom"/>
</dbReference>
<keyword evidence="3 7" id="KW-0472">Membrane</keyword>
<proteinExistence type="inferred from homology"/>
<accession>A0A329R3A9</accession>
<comment type="subcellular location">
    <subcellularLocation>
        <location evidence="1">Cell membrane</location>
    </subcellularLocation>
</comment>
<sequence>MTKTKECYNTLRLFSYRYNIEKSNLQDAKRRVKQRQKHLKYGSGRRWAQGGNHMFSRFRIKSIGLRISIAFYLLILCLILLSVTIVTQMNSMEKNTNMITNNWMPSIQQINRLNYTTEHILSLSYRHFDAQAGAKADLAEERTKYIRETAQAIKIYDQQQKTDEEKEHWEALKTKWEAYLKINTQSIKLSDEGQEQLAKEVSEKGAASFDAMQVHLDYLVDYNQEQSDLSAAQTIRSVQDGRIIIVIGVLVMIIITAIAIPIIRSQVVKPLLRVISAVKLIAEGQLNVQDIHTKHEDEVGVLAKAVNDMKGNLTSMVLNVRRIAEAVNRQSSELAISSEEVKIGSRQIAITMEESAKAAESQAETAVESARTVEGLNAHILQHSEQGNQLRLMSDLILKQGQTGRESMEQSVNQMLQIAGAVSSSMNKMEQLDRKNEDISQLVQVIHDIARQTNLLALNASIEAARAGESGRGFAVVAAEVRKLSEAVRTSVEEITVITEDIQKDSQGVVEELRTGVLETERGQQQVRNSGNLFRTISESVEGMVQVIGTMTDGLEGMQEASGRMNDFSQQISAVSEESAASVEEVSASAEEQVSSMETISGNIQTLKDLSEDLLSSIEKLKI</sequence>
<evidence type="ECO:0000256" key="5">
    <source>
        <dbReference type="ARBA" id="ARBA00029447"/>
    </source>
</evidence>
<dbReference type="PANTHER" id="PTHR32089:SF112">
    <property type="entry name" value="LYSOZYME-LIKE PROTEIN-RELATED"/>
    <property type="match status" value="1"/>
</dbReference>
<evidence type="ECO:0000256" key="4">
    <source>
        <dbReference type="ARBA" id="ARBA00023224"/>
    </source>
</evidence>
<dbReference type="PANTHER" id="PTHR32089">
    <property type="entry name" value="METHYL-ACCEPTING CHEMOTAXIS PROTEIN MCPB"/>
    <property type="match status" value="1"/>
</dbReference>
<comment type="caution">
    <text evidence="10">The sequence shown here is derived from an EMBL/GenBank/DDBJ whole genome shotgun (WGS) entry which is preliminary data.</text>
</comment>
<dbReference type="Proteomes" id="UP000250642">
    <property type="component" value="Unassembled WGS sequence"/>
</dbReference>
<dbReference type="SMART" id="SM00304">
    <property type="entry name" value="HAMP"/>
    <property type="match status" value="1"/>
</dbReference>
<dbReference type="InterPro" id="IPR024478">
    <property type="entry name" value="HlyB_4HB_MCP"/>
</dbReference>
<dbReference type="AlphaFoldDB" id="A0A329R3A9"/>
<evidence type="ECO:0000259" key="9">
    <source>
        <dbReference type="PROSITE" id="PS50885"/>
    </source>
</evidence>
<evidence type="ECO:0000256" key="2">
    <source>
        <dbReference type="ARBA" id="ARBA00022475"/>
    </source>
</evidence>
<comment type="similarity">
    <text evidence="5">Belongs to the methyl-accepting chemotaxis (MCP) protein family.</text>
</comment>
<dbReference type="Pfam" id="PF00015">
    <property type="entry name" value="MCPsignal"/>
    <property type="match status" value="1"/>
</dbReference>
<feature type="transmembrane region" description="Helical" evidence="7">
    <location>
        <begin position="63"/>
        <end position="86"/>
    </location>
</feature>
<feature type="transmembrane region" description="Helical" evidence="7">
    <location>
        <begin position="243"/>
        <end position="263"/>
    </location>
</feature>
<dbReference type="PROSITE" id="PS50111">
    <property type="entry name" value="CHEMOTAXIS_TRANSDUC_2"/>
    <property type="match status" value="1"/>
</dbReference>
<dbReference type="InterPro" id="IPR004089">
    <property type="entry name" value="MCPsignal_dom"/>
</dbReference>
<dbReference type="CDD" id="cd06225">
    <property type="entry name" value="HAMP"/>
    <property type="match status" value="1"/>
</dbReference>
<dbReference type="Gene3D" id="6.10.340.10">
    <property type="match status" value="1"/>
</dbReference>
<evidence type="ECO:0000256" key="7">
    <source>
        <dbReference type="SAM" id="Phobius"/>
    </source>
</evidence>
<dbReference type="GO" id="GO:0005886">
    <property type="term" value="C:plasma membrane"/>
    <property type="evidence" value="ECO:0007669"/>
    <property type="project" value="UniProtKB-SubCell"/>
</dbReference>
<dbReference type="Pfam" id="PF12729">
    <property type="entry name" value="4HB_MCP_1"/>
    <property type="match status" value="1"/>
</dbReference>
<dbReference type="Pfam" id="PF00672">
    <property type="entry name" value="HAMP"/>
    <property type="match status" value="1"/>
</dbReference>
<evidence type="ECO:0000256" key="3">
    <source>
        <dbReference type="ARBA" id="ARBA00023136"/>
    </source>
</evidence>
<evidence type="ECO:0000259" key="8">
    <source>
        <dbReference type="PROSITE" id="PS50111"/>
    </source>
</evidence>
<evidence type="ECO:0000256" key="6">
    <source>
        <dbReference type="PROSITE-ProRule" id="PRU00284"/>
    </source>
</evidence>
<gene>
    <name evidence="10" type="ORF">DC345_02615</name>
</gene>
<feature type="domain" description="HAMP" evidence="9">
    <location>
        <begin position="265"/>
        <end position="318"/>
    </location>
</feature>
<reference evidence="10 11" key="1">
    <citation type="submission" date="2018-04" db="EMBL/GenBank/DDBJ databases">
        <title>Paenibacillus taichungensis Genome sequencing and assembly.</title>
        <authorList>
            <person name="Xu J."/>
            <person name="Rensing C."/>
            <person name="Mazhar H.S."/>
        </authorList>
    </citation>
    <scope>NUCLEOTIDE SEQUENCE [LARGE SCALE GENOMIC DNA]</scope>
    <source>
        <strain evidence="10 11">NC1</strain>
    </source>
</reference>
<evidence type="ECO:0000256" key="1">
    <source>
        <dbReference type="ARBA" id="ARBA00004236"/>
    </source>
</evidence>
<dbReference type="GO" id="GO:0007165">
    <property type="term" value="P:signal transduction"/>
    <property type="evidence" value="ECO:0007669"/>
    <property type="project" value="UniProtKB-KW"/>
</dbReference>
<organism evidence="10 11">
    <name type="scientific">Paenibacillus taichungensis</name>
    <dbReference type="NCBI Taxonomy" id="484184"/>
    <lineage>
        <taxon>Bacteria</taxon>
        <taxon>Bacillati</taxon>
        <taxon>Bacillota</taxon>
        <taxon>Bacilli</taxon>
        <taxon>Bacillales</taxon>
        <taxon>Paenibacillaceae</taxon>
        <taxon>Paenibacillus</taxon>
    </lineage>
</organism>
<evidence type="ECO:0000313" key="11">
    <source>
        <dbReference type="Proteomes" id="UP000250642"/>
    </source>
</evidence>